<name>A0ACC0JWV2_CHOFU</name>
<organism evidence="1 2">
    <name type="scientific">Choristoneura fumiferana</name>
    <name type="common">Spruce budworm moth</name>
    <name type="synonym">Archips fumiferana</name>
    <dbReference type="NCBI Taxonomy" id="7141"/>
    <lineage>
        <taxon>Eukaryota</taxon>
        <taxon>Metazoa</taxon>
        <taxon>Ecdysozoa</taxon>
        <taxon>Arthropoda</taxon>
        <taxon>Hexapoda</taxon>
        <taxon>Insecta</taxon>
        <taxon>Pterygota</taxon>
        <taxon>Neoptera</taxon>
        <taxon>Endopterygota</taxon>
        <taxon>Lepidoptera</taxon>
        <taxon>Glossata</taxon>
        <taxon>Ditrysia</taxon>
        <taxon>Tortricoidea</taxon>
        <taxon>Tortricidae</taxon>
        <taxon>Tortricinae</taxon>
        <taxon>Choristoneura</taxon>
    </lineage>
</organism>
<proteinExistence type="predicted"/>
<gene>
    <name evidence="1" type="ORF">MSG28_007336</name>
</gene>
<evidence type="ECO:0000313" key="2">
    <source>
        <dbReference type="Proteomes" id="UP001064048"/>
    </source>
</evidence>
<evidence type="ECO:0000313" key="1">
    <source>
        <dbReference type="EMBL" id="KAI8428598.1"/>
    </source>
</evidence>
<reference evidence="1 2" key="1">
    <citation type="journal article" date="2022" name="Genome Biol. Evol.">
        <title>The Spruce Budworm Genome: Reconstructing the Evolutionary History of Antifreeze Proteins.</title>
        <authorList>
            <person name="Beliveau C."/>
            <person name="Gagne P."/>
            <person name="Picq S."/>
            <person name="Vernygora O."/>
            <person name="Keeling C.I."/>
            <person name="Pinkney K."/>
            <person name="Doucet D."/>
            <person name="Wen F."/>
            <person name="Johnston J.S."/>
            <person name="Maaroufi H."/>
            <person name="Boyle B."/>
            <person name="Laroche J."/>
            <person name="Dewar K."/>
            <person name="Juretic N."/>
            <person name="Blackburn G."/>
            <person name="Nisole A."/>
            <person name="Brunet B."/>
            <person name="Brandao M."/>
            <person name="Lumley L."/>
            <person name="Duan J."/>
            <person name="Quan G."/>
            <person name="Lucarotti C.J."/>
            <person name="Roe A.D."/>
            <person name="Sperling F.A.H."/>
            <person name="Levesque R.C."/>
            <person name="Cusson M."/>
        </authorList>
    </citation>
    <scope>NUCLEOTIDE SEQUENCE [LARGE SCALE GENOMIC DNA]</scope>
    <source>
        <strain evidence="1">Glfc:IPQL:Cfum</strain>
    </source>
</reference>
<dbReference type="Proteomes" id="UP001064048">
    <property type="component" value="Chromosome 12"/>
</dbReference>
<sequence>MAAPAAARGGRARMHTNFNCRFASPVENHHYCLISLTRYKTRKNDRKKDMLNAIATSHKTKQDAFLYI</sequence>
<dbReference type="EMBL" id="CM046112">
    <property type="protein sequence ID" value="KAI8428598.1"/>
    <property type="molecule type" value="Genomic_DNA"/>
</dbReference>
<comment type="caution">
    <text evidence="1">The sequence shown here is derived from an EMBL/GenBank/DDBJ whole genome shotgun (WGS) entry which is preliminary data.</text>
</comment>
<accession>A0ACC0JWV2</accession>
<protein>
    <submittedName>
        <fullName evidence="1">Uncharacterized protein</fullName>
    </submittedName>
</protein>
<keyword evidence="2" id="KW-1185">Reference proteome</keyword>